<feature type="binding site" evidence="2">
    <location>
        <position position="97"/>
    </location>
    <ligand>
        <name>Mg(2+)</name>
        <dbReference type="ChEBI" id="CHEBI:18420"/>
        <label>4</label>
    </ligand>
</feature>
<dbReference type="GO" id="GO:0005524">
    <property type="term" value="F:ATP binding"/>
    <property type="evidence" value="ECO:0007669"/>
    <property type="project" value="UniProtKB-UniRule"/>
</dbReference>
<feature type="domain" description="PurM-like C-terminal" evidence="4">
    <location>
        <begin position="174"/>
        <end position="270"/>
    </location>
</feature>
<dbReference type="InterPro" id="IPR036676">
    <property type="entry name" value="PurM-like_C_sf"/>
</dbReference>
<dbReference type="Proteomes" id="UP000297535">
    <property type="component" value="Unassembled WGS sequence"/>
</dbReference>
<keyword evidence="2 5" id="KW-0418">Kinase</keyword>
<dbReference type="EMBL" id="SRLB01000008">
    <property type="protein sequence ID" value="TGD99255.1"/>
    <property type="molecule type" value="Genomic_DNA"/>
</dbReference>
<dbReference type="InterPro" id="IPR010918">
    <property type="entry name" value="PurM-like_C_dom"/>
</dbReference>
<evidence type="ECO:0000259" key="4">
    <source>
        <dbReference type="Pfam" id="PF02769"/>
    </source>
</evidence>
<feature type="binding site" evidence="2">
    <location>
        <position position="97"/>
    </location>
    <ligand>
        <name>Mg(2+)</name>
        <dbReference type="ChEBI" id="CHEBI:18420"/>
        <label>2</label>
    </ligand>
</feature>
<organism evidence="5 6">
    <name type="scientific">Methylobacterium nonmethylotrophicum</name>
    <dbReference type="NCBI Taxonomy" id="1141884"/>
    <lineage>
        <taxon>Bacteria</taxon>
        <taxon>Pseudomonadati</taxon>
        <taxon>Pseudomonadota</taxon>
        <taxon>Alphaproteobacteria</taxon>
        <taxon>Hyphomicrobiales</taxon>
        <taxon>Methylobacteriaceae</taxon>
        <taxon>Methylobacterium</taxon>
    </lineage>
</organism>
<evidence type="ECO:0000313" key="6">
    <source>
        <dbReference type="Proteomes" id="UP000297535"/>
    </source>
</evidence>
<comment type="miscellaneous">
    <text evidence="2">Reaction mechanism of ThiL seems to utilize a direct, inline transfer of the gamma-phosphate of ATP to TMP rather than a phosphorylated enzyme intermediate.</text>
</comment>
<dbReference type="HAMAP" id="MF_02128">
    <property type="entry name" value="TMP_kinase"/>
    <property type="match status" value="1"/>
</dbReference>
<dbReference type="Pfam" id="PF00586">
    <property type="entry name" value="AIRS"/>
    <property type="match status" value="1"/>
</dbReference>
<comment type="similarity">
    <text evidence="2">Belongs to the thiamine-monophosphate kinase family.</text>
</comment>
<keyword evidence="2" id="KW-0067">ATP-binding</keyword>
<dbReference type="PANTHER" id="PTHR30270:SF0">
    <property type="entry name" value="THIAMINE-MONOPHOSPHATE KINASE"/>
    <property type="match status" value="1"/>
</dbReference>
<dbReference type="AlphaFoldDB" id="A0A4Z0NRH9"/>
<protein>
    <recommendedName>
        <fullName evidence="2">Thiamine-monophosphate kinase</fullName>
        <shortName evidence="2">TMP kinase</shortName>
        <shortName evidence="2">Thiamine-phosphate kinase</shortName>
        <ecNumber evidence="2">2.7.4.16</ecNumber>
    </recommendedName>
</protein>
<dbReference type="GO" id="GO:0009229">
    <property type="term" value="P:thiamine diphosphate biosynthetic process"/>
    <property type="evidence" value="ECO:0007669"/>
    <property type="project" value="UniProtKB-UniRule"/>
</dbReference>
<sequence length="360" mass="38669">MSSVDSNQMRPKELEDATLTVSDWGEKRIIREIIAPLSKSARLRVGVGDDAAVVNFPPGQHLVISSDKIPEDLLSIQFGLMDPFHHGRYLAMVNLSDVGAMGAKPLGLLSTLALPNDFSLSYLWSFFEGFVAGGAEWDTPVVGGDTGWASAICLSATAFGSIESGREIKRSGAKVGDRLFVTGNVGGFGAALAYFGVAKRQGLSLEPAEEEWLKSKLIKPIAKIDIGQKLSASGDCTSCMDITDGLYQSLVELVQASQVKIVIDYDMIPIHPTVRKVSELIKCPIETIIFGIGLDLELVGTITGHAAISELGVHLFGTVEDGPPEVVLKRNNKIEKISTKGWQHFSGSAMDIVTSMYSSK</sequence>
<comment type="caution">
    <text evidence="2">Lacks conserved residue(s) required for the propagation of feature annotation.</text>
</comment>
<feature type="binding site" evidence="2">
    <location>
        <position position="67"/>
    </location>
    <ligand>
        <name>Mg(2+)</name>
        <dbReference type="ChEBI" id="CHEBI:18420"/>
        <label>1</label>
    </ligand>
</feature>
<comment type="pathway">
    <text evidence="2">Cofactor biosynthesis; thiamine diphosphate biosynthesis; thiamine diphosphate from thiamine phosphate: step 1/1.</text>
</comment>
<gene>
    <name evidence="2 5" type="primary">thiL</name>
    <name evidence="5" type="ORF">EU555_12015</name>
</gene>
<dbReference type="PIRSF" id="PIRSF005303">
    <property type="entry name" value="Thiam_monoph_kin"/>
    <property type="match status" value="1"/>
</dbReference>
<evidence type="ECO:0000313" key="5">
    <source>
        <dbReference type="EMBL" id="TGD99255.1"/>
    </source>
</evidence>
<dbReference type="UniPathway" id="UPA00060">
    <property type="reaction ID" value="UER00142"/>
</dbReference>
<comment type="caution">
    <text evidence="5">The sequence shown here is derived from an EMBL/GenBank/DDBJ whole genome shotgun (WGS) entry which is preliminary data.</text>
</comment>
<feature type="binding site" evidence="2">
    <location>
        <position position="67"/>
    </location>
    <ligand>
        <name>Mg(2+)</name>
        <dbReference type="ChEBI" id="CHEBI:18420"/>
        <label>2</label>
    </ligand>
</feature>
<feature type="binding site" evidence="2">
    <location>
        <position position="66"/>
    </location>
    <ligand>
        <name>Mg(2+)</name>
        <dbReference type="ChEBI" id="CHEBI:18420"/>
        <label>1</label>
    </ligand>
</feature>
<keyword evidence="6" id="KW-1185">Reference proteome</keyword>
<dbReference type="InterPro" id="IPR006283">
    <property type="entry name" value="ThiL-like"/>
</dbReference>
<feature type="binding site" evidence="2">
    <location>
        <begin position="144"/>
        <end position="145"/>
    </location>
    <ligand>
        <name>ATP</name>
        <dbReference type="ChEBI" id="CHEBI:30616"/>
    </ligand>
</feature>
<feature type="binding site" evidence="2">
    <location>
        <position position="50"/>
    </location>
    <ligand>
        <name>Mg(2+)</name>
        <dbReference type="ChEBI" id="CHEBI:18420"/>
        <label>3</label>
    </ligand>
</feature>
<dbReference type="Gene3D" id="3.30.1330.10">
    <property type="entry name" value="PurM-like, N-terminal domain"/>
    <property type="match status" value="1"/>
</dbReference>
<feature type="binding site" evidence="2">
    <location>
        <position position="243"/>
    </location>
    <ligand>
        <name>ATP</name>
        <dbReference type="ChEBI" id="CHEBI:30616"/>
    </ligand>
</feature>
<evidence type="ECO:0000256" key="1">
    <source>
        <dbReference type="ARBA" id="ARBA00022977"/>
    </source>
</evidence>
<feature type="domain" description="PurM-like N-terminal" evidence="3">
    <location>
        <begin position="48"/>
        <end position="161"/>
    </location>
</feature>
<keyword evidence="2" id="KW-0460">Magnesium</keyword>
<keyword evidence="2 5" id="KW-0808">Transferase</keyword>
<feature type="binding site" evidence="2">
    <location>
        <position position="342"/>
    </location>
    <ligand>
        <name>substrate</name>
    </ligand>
</feature>
<dbReference type="Gene3D" id="3.90.650.10">
    <property type="entry name" value="PurM-like C-terminal domain"/>
    <property type="match status" value="1"/>
</dbReference>
<reference evidence="5 6" key="1">
    <citation type="submission" date="2019-04" db="EMBL/GenBank/DDBJ databases">
        <authorList>
            <person name="Feng G."/>
            <person name="Zhu H."/>
        </authorList>
    </citation>
    <scope>NUCLEOTIDE SEQUENCE [LARGE SCALE GENOMIC DNA]</scope>
    <source>
        <strain evidence="5 6">6HR-1</strain>
    </source>
</reference>
<name>A0A4Z0NRH9_9HYPH</name>
<dbReference type="Pfam" id="PF02769">
    <property type="entry name" value="AIRS_C"/>
    <property type="match status" value="1"/>
</dbReference>
<feature type="binding site" evidence="2">
    <location>
        <position position="241"/>
    </location>
    <ligand>
        <name>Mg(2+)</name>
        <dbReference type="ChEBI" id="CHEBI:18420"/>
        <label>3</label>
    </ligand>
</feature>
<keyword evidence="2" id="KW-0479">Metal-binding</keyword>
<keyword evidence="1 2" id="KW-0784">Thiamine biosynthesis</keyword>
<dbReference type="PANTHER" id="PTHR30270">
    <property type="entry name" value="THIAMINE-MONOPHOSPHATE KINASE"/>
    <property type="match status" value="1"/>
</dbReference>
<feature type="binding site" evidence="2">
    <location>
        <position position="50"/>
    </location>
    <ligand>
        <name>Mg(2+)</name>
        <dbReference type="ChEBI" id="CHEBI:18420"/>
        <label>4</label>
    </ligand>
</feature>
<dbReference type="SUPFAM" id="SSF55326">
    <property type="entry name" value="PurM N-terminal domain-like"/>
    <property type="match status" value="1"/>
</dbReference>
<proteinExistence type="inferred from homology"/>
<dbReference type="CDD" id="cd02194">
    <property type="entry name" value="ThiL"/>
    <property type="match status" value="1"/>
</dbReference>
<dbReference type="InterPro" id="IPR036921">
    <property type="entry name" value="PurM-like_N_sf"/>
</dbReference>
<dbReference type="GO" id="GO:0009228">
    <property type="term" value="P:thiamine biosynthetic process"/>
    <property type="evidence" value="ECO:0007669"/>
    <property type="project" value="UniProtKB-KW"/>
</dbReference>
<feature type="binding site" evidence="2">
    <location>
        <position position="244"/>
    </location>
    <ligand>
        <name>Mg(2+)</name>
        <dbReference type="ChEBI" id="CHEBI:18420"/>
        <label>5</label>
    </ligand>
</feature>
<dbReference type="EC" id="2.7.4.16" evidence="2"/>
<dbReference type="GO" id="GO:0009030">
    <property type="term" value="F:thiamine-phosphate kinase activity"/>
    <property type="evidence" value="ECO:0007669"/>
    <property type="project" value="UniProtKB-UniRule"/>
</dbReference>
<feature type="binding site" evidence="2">
    <location>
        <position position="170"/>
    </location>
    <ligand>
        <name>ATP</name>
        <dbReference type="ChEBI" id="CHEBI:30616"/>
    </ligand>
</feature>
<feature type="binding site" evidence="2">
    <location>
        <position position="145"/>
    </location>
    <ligand>
        <name>Mg(2+)</name>
        <dbReference type="ChEBI" id="CHEBI:18420"/>
        <label>1</label>
    </ligand>
</feature>
<feature type="binding site" evidence="2">
    <location>
        <position position="97"/>
    </location>
    <ligand>
        <name>Mg(2+)</name>
        <dbReference type="ChEBI" id="CHEBI:18420"/>
        <label>3</label>
    </ligand>
</feature>
<evidence type="ECO:0000256" key="2">
    <source>
        <dbReference type="HAMAP-Rule" id="MF_02128"/>
    </source>
</evidence>
<dbReference type="GO" id="GO:0000287">
    <property type="term" value="F:magnesium ion binding"/>
    <property type="evidence" value="ECO:0007669"/>
    <property type="project" value="UniProtKB-UniRule"/>
</dbReference>
<comment type="catalytic activity">
    <reaction evidence="2">
        <text>thiamine phosphate + ATP = thiamine diphosphate + ADP</text>
        <dbReference type="Rhea" id="RHEA:15913"/>
        <dbReference type="ChEBI" id="CHEBI:30616"/>
        <dbReference type="ChEBI" id="CHEBI:37575"/>
        <dbReference type="ChEBI" id="CHEBI:58937"/>
        <dbReference type="ChEBI" id="CHEBI:456216"/>
        <dbReference type="EC" id="2.7.4.16"/>
    </reaction>
</comment>
<feature type="binding site" evidence="2">
    <location>
        <position position="65"/>
    </location>
    <ligand>
        <name>Mg(2+)</name>
        <dbReference type="ChEBI" id="CHEBI:18420"/>
        <label>4</label>
    </ligand>
</feature>
<dbReference type="SUPFAM" id="SSF56042">
    <property type="entry name" value="PurM C-terminal domain-like"/>
    <property type="match status" value="1"/>
</dbReference>
<comment type="function">
    <text evidence="2">Catalyzes the ATP-dependent phosphorylation of thiamine-monophosphate (TMP) to form thiamine-pyrophosphate (TPP), the active form of vitamin B1.</text>
</comment>
<evidence type="ECO:0000259" key="3">
    <source>
        <dbReference type="Pfam" id="PF00586"/>
    </source>
</evidence>
<dbReference type="OrthoDB" id="9767928at2"/>
<dbReference type="InterPro" id="IPR016188">
    <property type="entry name" value="PurM-like_N"/>
</dbReference>
<dbReference type="NCBIfam" id="TIGR01379">
    <property type="entry name" value="thiL"/>
    <property type="match status" value="1"/>
</dbReference>
<keyword evidence="2" id="KW-0547">Nucleotide-binding</keyword>
<accession>A0A4Z0NRH9</accession>